<dbReference type="CDD" id="cd00054">
    <property type="entry name" value="EGF_CA"/>
    <property type="match status" value="1"/>
</dbReference>
<dbReference type="PROSITE" id="PS01187">
    <property type="entry name" value="EGF_CA"/>
    <property type="match status" value="1"/>
</dbReference>
<dbReference type="PANTHER" id="PTHR27005:SF497">
    <property type="entry name" value="PROTEIN KINASE DOMAIN-CONTAINING PROTEIN"/>
    <property type="match status" value="1"/>
</dbReference>
<keyword evidence="5" id="KW-0732">Signal</keyword>
<organism evidence="11">
    <name type="scientific">Triticum urartu</name>
    <name type="common">Red wild einkorn</name>
    <name type="synonym">Crithodium urartu</name>
    <dbReference type="NCBI Taxonomy" id="4572"/>
    <lineage>
        <taxon>Eukaryota</taxon>
        <taxon>Viridiplantae</taxon>
        <taxon>Streptophyta</taxon>
        <taxon>Embryophyta</taxon>
        <taxon>Tracheophyta</taxon>
        <taxon>Spermatophyta</taxon>
        <taxon>Magnoliopsida</taxon>
        <taxon>Liliopsida</taxon>
        <taxon>Poales</taxon>
        <taxon>Poaceae</taxon>
        <taxon>BOP clade</taxon>
        <taxon>Pooideae</taxon>
        <taxon>Triticodae</taxon>
        <taxon>Triticeae</taxon>
        <taxon>Triticinae</taxon>
        <taxon>Triticum</taxon>
    </lineage>
</organism>
<dbReference type="STRING" id="4572.M7YV88"/>
<keyword evidence="6" id="KW-0547">Nucleotide-binding</keyword>
<evidence type="ECO:0000256" key="3">
    <source>
        <dbReference type="ARBA" id="ARBA00022536"/>
    </source>
</evidence>
<dbReference type="GO" id="GO:0005886">
    <property type="term" value="C:plasma membrane"/>
    <property type="evidence" value="ECO:0007669"/>
    <property type="project" value="TreeGrafter"/>
</dbReference>
<accession>M7YV88</accession>
<dbReference type="Gene3D" id="3.30.200.20">
    <property type="entry name" value="Phosphorylase Kinase, domain 1"/>
    <property type="match status" value="1"/>
</dbReference>
<dbReference type="Pfam" id="PF24626">
    <property type="entry name" value="SH3_Tf2-1"/>
    <property type="match status" value="1"/>
</dbReference>
<dbReference type="InterPro" id="IPR017441">
    <property type="entry name" value="Protein_kinase_ATP_BS"/>
</dbReference>
<dbReference type="InterPro" id="IPR056924">
    <property type="entry name" value="SH3_Tf2-1"/>
</dbReference>
<dbReference type="GO" id="GO:0005509">
    <property type="term" value="F:calcium ion binding"/>
    <property type="evidence" value="ECO:0007669"/>
    <property type="project" value="InterPro"/>
</dbReference>
<dbReference type="SMART" id="SM00181">
    <property type="entry name" value="EGF"/>
    <property type="match status" value="2"/>
</dbReference>
<dbReference type="GO" id="GO:0030247">
    <property type="term" value="F:polysaccharide binding"/>
    <property type="evidence" value="ECO:0007669"/>
    <property type="project" value="InterPro"/>
</dbReference>
<reference evidence="11" key="1">
    <citation type="journal article" date="2013" name="Nature">
        <title>Draft genome of the wheat A-genome progenitor Triticum urartu.</title>
        <authorList>
            <person name="Ling H.Q."/>
            <person name="Zhao S."/>
            <person name="Liu D."/>
            <person name="Wang J."/>
            <person name="Sun H."/>
            <person name="Zhang C."/>
            <person name="Fan H."/>
            <person name="Li D."/>
            <person name="Dong L."/>
            <person name="Tao Y."/>
            <person name="Gao C."/>
            <person name="Wu H."/>
            <person name="Li Y."/>
            <person name="Cui Y."/>
            <person name="Guo X."/>
            <person name="Zheng S."/>
            <person name="Wang B."/>
            <person name="Yu K."/>
            <person name="Liang Q."/>
            <person name="Yang W."/>
            <person name="Lou X."/>
            <person name="Chen J."/>
            <person name="Feng M."/>
            <person name="Jian J."/>
            <person name="Zhang X."/>
            <person name="Luo G."/>
            <person name="Jiang Y."/>
            <person name="Liu J."/>
            <person name="Wang Z."/>
            <person name="Sha Y."/>
            <person name="Zhang B."/>
            <person name="Wu H."/>
            <person name="Tang D."/>
            <person name="Shen Q."/>
            <person name="Xue P."/>
            <person name="Zou S."/>
            <person name="Wang X."/>
            <person name="Liu X."/>
            <person name="Wang F."/>
            <person name="Yang Y."/>
            <person name="An X."/>
            <person name="Dong Z."/>
            <person name="Zhang K."/>
            <person name="Zhang X."/>
            <person name="Luo M.C."/>
            <person name="Dvorak J."/>
            <person name="Tong Y."/>
            <person name="Wang J."/>
            <person name="Yang H."/>
            <person name="Li Z."/>
            <person name="Wang D."/>
            <person name="Zhang A."/>
            <person name="Wang J."/>
        </authorList>
    </citation>
    <scope>NUCLEOTIDE SEQUENCE</scope>
</reference>
<evidence type="ECO:0000256" key="1">
    <source>
        <dbReference type="ARBA" id="ARBA00004479"/>
    </source>
</evidence>
<evidence type="ECO:0000256" key="6">
    <source>
        <dbReference type="ARBA" id="ARBA00022741"/>
    </source>
</evidence>
<sequence length="731" mass="81262">MTTTPRPSSLLLPVILLVILAAAAQAQREGEGGCLHKCGDIDIPFPFGIGVGPGCFRHGFEVACNHSSHSDPPRAFLADKSTFKAEVYSNDSQAYSNYSRSPLELVSISVATGETRVYAAVSYRCNRYLNSLSMVQEMNFSDTPFAVSATRNVLIGVGLEAEAELNWFLANDPRASFTCSVQGGMLTWRHARDGSCTGWGCCEHPLPILDDEPSSAYKFFTLLSNPTDDIWLWKTYPCTYGMLVEKSWYNFSTTDMYDNKTLLQSGNSSCANATYTPGYICKCWDHYAGNPYIANGCQDIDECKLPEVYPCSSGICKNTLGGYDCPCKYGMKGDGKGGTCTDVFSPEAKAAVGVIGGILLMVILWFTVIHRKEKKKTKEFYKKNGGPVLEKAKGIKIFKKGELKPILKNNNIIGKGGFGEVYKGLLDNKEVAIKKPINVEAPMLVYEFISQGSLHDILHNKNNKAALNLDARLSIAAQSADGLAYMHSQANTRILHGDVKPANILLDDNFIAKISDFGISRLLARDKEHTASIIGDINYMDPVYLQEGLLTEKSDVYSFGVVILELISGRRAIHSENNSLVKSFLEVHKEQKKATELFDKEIAIAEDLEILDSLAGMAMECLSLDVDQRPTMMESFNVLYRLYEKPLPPFPPHFLSPVPCCIISMLTVMFNEDTHRFRIKGKLALRYIGPFRIIARRGQVAYKLELPPEFSYIHDVFHVSQLRRCFKESPH</sequence>
<keyword evidence="7 11" id="KW-0418">Kinase</keyword>
<dbReference type="InterPro" id="IPR049883">
    <property type="entry name" value="NOTCH1_EGF-like"/>
</dbReference>
<dbReference type="Pfam" id="PF00069">
    <property type="entry name" value="Pkinase"/>
    <property type="match status" value="1"/>
</dbReference>
<keyword evidence="2" id="KW-0723">Serine/threonine-protein kinase</keyword>
<dbReference type="InterPro" id="IPR045274">
    <property type="entry name" value="WAK-like"/>
</dbReference>
<evidence type="ECO:0000256" key="4">
    <source>
        <dbReference type="ARBA" id="ARBA00022679"/>
    </source>
</evidence>
<dbReference type="eggNOG" id="ENOG502QQPF">
    <property type="taxonomic scope" value="Eukaryota"/>
</dbReference>
<dbReference type="Pfam" id="PF07645">
    <property type="entry name" value="EGF_CA"/>
    <property type="match status" value="1"/>
</dbReference>
<keyword evidence="11" id="KW-0675">Receptor</keyword>
<dbReference type="InterPro" id="IPR011009">
    <property type="entry name" value="Kinase-like_dom_sf"/>
</dbReference>
<dbReference type="GO" id="GO:0005524">
    <property type="term" value="F:ATP binding"/>
    <property type="evidence" value="ECO:0007669"/>
    <property type="project" value="UniProtKB-UniRule"/>
</dbReference>
<dbReference type="AlphaFoldDB" id="M7YV88"/>
<dbReference type="Gene3D" id="2.10.25.10">
    <property type="entry name" value="Laminin"/>
    <property type="match status" value="1"/>
</dbReference>
<protein>
    <submittedName>
        <fullName evidence="11">Wall-associated receptor kinase 1</fullName>
    </submittedName>
</protein>
<keyword evidence="3" id="KW-0245">EGF-like domain</keyword>
<evidence type="ECO:0000256" key="8">
    <source>
        <dbReference type="ARBA" id="ARBA00022840"/>
    </source>
</evidence>
<dbReference type="GO" id="GO:0007166">
    <property type="term" value="P:cell surface receptor signaling pathway"/>
    <property type="evidence" value="ECO:0007669"/>
    <property type="project" value="InterPro"/>
</dbReference>
<evidence type="ECO:0000256" key="9">
    <source>
        <dbReference type="ARBA" id="ARBA00023157"/>
    </source>
</evidence>
<dbReference type="EMBL" id="KD179949">
    <property type="protein sequence ID" value="EMS54643.1"/>
    <property type="molecule type" value="Genomic_DNA"/>
</dbReference>
<keyword evidence="8" id="KW-0067">ATP-binding</keyword>
<dbReference type="GO" id="GO:0004674">
    <property type="term" value="F:protein serine/threonine kinase activity"/>
    <property type="evidence" value="ECO:0007669"/>
    <property type="project" value="UniProtKB-KW"/>
</dbReference>
<proteinExistence type="predicted"/>
<dbReference type="SUPFAM" id="SSF57196">
    <property type="entry name" value="EGF/Laminin"/>
    <property type="match status" value="1"/>
</dbReference>
<dbReference type="InterPro" id="IPR025287">
    <property type="entry name" value="WAK_GUB"/>
</dbReference>
<evidence type="ECO:0000256" key="5">
    <source>
        <dbReference type="ARBA" id="ARBA00022729"/>
    </source>
</evidence>
<keyword evidence="10" id="KW-0325">Glycoprotein</keyword>
<dbReference type="SUPFAM" id="SSF56112">
    <property type="entry name" value="Protein kinase-like (PK-like)"/>
    <property type="match status" value="1"/>
</dbReference>
<dbReference type="PROSITE" id="PS00108">
    <property type="entry name" value="PROTEIN_KINASE_ST"/>
    <property type="match status" value="1"/>
</dbReference>
<name>M7YV88_TRIUA</name>
<dbReference type="PROSITE" id="PS00107">
    <property type="entry name" value="PROTEIN_KINASE_ATP"/>
    <property type="match status" value="1"/>
</dbReference>
<dbReference type="SMART" id="SM00220">
    <property type="entry name" value="S_TKc"/>
    <property type="match status" value="1"/>
</dbReference>
<dbReference type="PANTHER" id="PTHR27005">
    <property type="entry name" value="WALL-ASSOCIATED RECEPTOR KINASE-LIKE 21"/>
    <property type="match status" value="1"/>
</dbReference>
<evidence type="ECO:0000256" key="7">
    <source>
        <dbReference type="ARBA" id="ARBA00022777"/>
    </source>
</evidence>
<evidence type="ECO:0000256" key="10">
    <source>
        <dbReference type="ARBA" id="ARBA00023180"/>
    </source>
</evidence>
<dbReference type="InterPro" id="IPR000742">
    <property type="entry name" value="EGF"/>
</dbReference>
<comment type="subcellular location">
    <subcellularLocation>
        <location evidence="1">Membrane</location>
        <topology evidence="1">Single-pass type I membrane protein</topology>
    </subcellularLocation>
</comment>
<dbReference type="InterPro" id="IPR001881">
    <property type="entry name" value="EGF-like_Ca-bd_dom"/>
</dbReference>
<dbReference type="InterPro" id="IPR000719">
    <property type="entry name" value="Prot_kinase_dom"/>
</dbReference>
<evidence type="ECO:0000256" key="2">
    <source>
        <dbReference type="ARBA" id="ARBA00022527"/>
    </source>
</evidence>
<keyword evidence="4" id="KW-0808">Transferase</keyword>
<dbReference type="PROSITE" id="PS50011">
    <property type="entry name" value="PROTEIN_KINASE_DOM"/>
    <property type="match status" value="1"/>
</dbReference>
<keyword evidence="9" id="KW-1015">Disulfide bond</keyword>
<evidence type="ECO:0000313" key="11">
    <source>
        <dbReference type="EMBL" id="EMS54643.1"/>
    </source>
</evidence>
<dbReference type="Gene3D" id="1.10.510.10">
    <property type="entry name" value="Transferase(Phosphotransferase) domain 1"/>
    <property type="match status" value="1"/>
</dbReference>
<gene>
    <name evidence="11" type="ORF">TRIUR3_04699</name>
</gene>
<dbReference type="InterPro" id="IPR008271">
    <property type="entry name" value="Ser/Thr_kinase_AS"/>
</dbReference>
<dbReference type="Pfam" id="PF13947">
    <property type="entry name" value="GUB_WAK_bind"/>
    <property type="match status" value="1"/>
</dbReference>
<dbReference type="SMART" id="SM00179">
    <property type="entry name" value="EGF_CA"/>
    <property type="match status" value="1"/>
</dbReference>
<dbReference type="InterPro" id="IPR018097">
    <property type="entry name" value="EGF_Ca-bd_CS"/>
</dbReference>
<dbReference type="FunFam" id="1.10.510.10:FF:000474">
    <property type="entry name" value="Wall-associated receptor kinase 3"/>
    <property type="match status" value="1"/>
</dbReference>
<dbReference type="OMA" id="NEDTHRF"/>